<reference evidence="2 3" key="1">
    <citation type="journal article" date="2019" name="Sci. Data">
        <title>Hybrid genome assembly and annotation of Danionella translucida.</title>
        <authorList>
            <person name="Kadobianskyi M."/>
            <person name="Schulze L."/>
            <person name="Schuelke M."/>
            <person name="Judkewitz B."/>
        </authorList>
    </citation>
    <scope>NUCLEOTIDE SEQUENCE [LARGE SCALE GENOMIC DNA]</scope>
    <source>
        <strain evidence="2 3">Bolton</strain>
    </source>
</reference>
<comment type="caution">
    <text evidence="2">The sequence shown here is derived from an EMBL/GenBank/DDBJ whole genome shotgun (WGS) entry which is preliminary data.</text>
</comment>
<dbReference type="AlphaFoldDB" id="A0A553QA30"/>
<accession>A0A553QA30</accession>
<sequence>MNKLPPTIFVTLYCPQIMVDFNMFNVPFDIYAHAKNYRRLQESASQRHHQTRGAQQSPCTSAVDRAVRMDINHCKFGQSRMPRSPCLVSSPVCH</sequence>
<protein>
    <submittedName>
        <fullName evidence="2">Uncharacterized protein</fullName>
    </submittedName>
</protein>
<organism evidence="2 3">
    <name type="scientific">Danionella cerebrum</name>
    <dbReference type="NCBI Taxonomy" id="2873325"/>
    <lineage>
        <taxon>Eukaryota</taxon>
        <taxon>Metazoa</taxon>
        <taxon>Chordata</taxon>
        <taxon>Craniata</taxon>
        <taxon>Vertebrata</taxon>
        <taxon>Euteleostomi</taxon>
        <taxon>Actinopterygii</taxon>
        <taxon>Neopterygii</taxon>
        <taxon>Teleostei</taxon>
        <taxon>Ostariophysi</taxon>
        <taxon>Cypriniformes</taxon>
        <taxon>Danionidae</taxon>
        <taxon>Danioninae</taxon>
        <taxon>Danionella</taxon>
    </lineage>
</organism>
<name>A0A553QA30_9TELE</name>
<evidence type="ECO:0000256" key="1">
    <source>
        <dbReference type="SAM" id="MobiDB-lite"/>
    </source>
</evidence>
<proteinExistence type="predicted"/>
<gene>
    <name evidence="2" type="ORF">DNTS_022599</name>
</gene>
<feature type="region of interest" description="Disordered" evidence="1">
    <location>
        <begin position="41"/>
        <end position="60"/>
    </location>
</feature>
<dbReference type="Proteomes" id="UP000316079">
    <property type="component" value="Unassembled WGS sequence"/>
</dbReference>
<dbReference type="EMBL" id="SRMA01026181">
    <property type="protein sequence ID" value="TRY86793.1"/>
    <property type="molecule type" value="Genomic_DNA"/>
</dbReference>
<evidence type="ECO:0000313" key="3">
    <source>
        <dbReference type="Proteomes" id="UP000316079"/>
    </source>
</evidence>
<keyword evidence="3" id="KW-1185">Reference proteome</keyword>
<evidence type="ECO:0000313" key="2">
    <source>
        <dbReference type="EMBL" id="TRY86793.1"/>
    </source>
</evidence>